<accession>A0A371F4F2</accession>
<feature type="non-terminal residue" evidence="2">
    <location>
        <position position="150"/>
    </location>
</feature>
<dbReference type="Proteomes" id="UP000257109">
    <property type="component" value="Unassembled WGS sequence"/>
</dbReference>
<comment type="caution">
    <text evidence="2">The sequence shown here is derived from an EMBL/GenBank/DDBJ whole genome shotgun (WGS) entry which is preliminary data.</text>
</comment>
<feature type="compositionally biased region" description="Basic residues" evidence="1">
    <location>
        <begin position="84"/>
        <end position="104"/>
    </location>
</feature>
<proteinExistence type="predicted"/>
<organism evidence="2 3">
    <name type="scientific">Mucuna pruriens</name>
    <name type="common">Velvet bean</name>
    <name type="synonym">Dolichos pruriens</name>
    <dbReference type="NCBI Taxonomy" id="157652"/>
    <lineage>
        <taxon>Eukaryota</taxon>
        <taxon>Viridiplantae</taxon>
        <taxon>Streptophyta</taxon>
        <taxon>Embryophyta</taxon>
        <taxon>Tracheophyta</taxon>
        <taxon>Spermatophyta</taxon>
        <taxon>Magnoliopsida</taxon>
        <taxon>eudicotyledons</taxon>
        <taxon>Gunneridae</taxon>
        <taxon>Pentapetalae</taxon>
        <taxon>rosids</taxon>
        <taxon>fabids</taxon>
        <taxon>Fabales</taxon>
        <taxon>Fabaceae</taxon>
        <taxon>Papilionoideae</taxon>
        <taxon>50 kb inversion clade</taxon>
        <taxon>NPAAA clade</taxon>
        <taxon>indigoferoid/millettioid clade</taxon>
        <taxon>Phaseoleae</taxon>
        <taxon>Mucuna</taxon>
    </lineage>
</organism>
<evidence type="ECO:0000313" key="3">
    <source>
        <dbReference type="Proteomes" id="UP000257109"/>
    </source>
</evidence>
<dbReference type="AlphaFoldDB" id="A0A371F4F2"/>
<reference evidence="2" key="1">
    <citation type="submission" date="2018-05" db="EMBL/GenBank/DDBJ databases">
        <title>Draft genome of Mucuna pruriens seed.</title>
        <authorList>
            <person name="Nnadi N.E."/>
            <person name="Vos R."/>
            <person name="Hasami M.H."/>
            <person name="Devisetty U.K."/>
            <person name="Aguiy J.C."/>
        </authorList>
    </citation>
    <scope>NUCLEOTIDE SEQUENCE [LARGE SCALE GENOMIC DNA]</scope>
    <source>
        <strain evidence="2">JCA_2017</strain>
    </source>
</reference>
<protein>
    <submittedName>
        <fullName evidence="2">Uncharacterized protein</fullName>
    </submittedName>
</protein>
<name>A0A371F4F2_MUCPR</name>
<feature type="compositionally biased region" description="Basic and acidic residues" evidence="1">
    <location>
        <begin position="105"/>
        <end position="115"/>
    </location>
</feature>
<feature type="region of interest" description="Disordered" evidence="1">
    <location>
        <begin position="74"/>
        <end position="150"/>
    </location>
</feature>
<feature type="compositionally biased region" description="Basic residues" evidence="1">
    <location>
        <begin position="130"/>
        <end position="140"/>
    </location>
</feature>
<dbReference type="PANTHER" id="PTHR36048">
    <property type="entry name" value="RIBOSOME MATURATION FACTOR"/>
    <property type="match status" value="1"/>
</dbReference>
<dbReference type="PANTHER" id="PTHR36048:SF1">
    <property type="entry name" value="RIBOSOME MATURATION FACTOR"/>
    <property type="match status" value="1"/>
</dbReference>
<dbReference type="STRING" id="157652.A0A371F4F2"/>
<sequence>MGLALKKTFCDWQSSKSMGSSSGSDFEFLQVREGPLASPQKQQENVDIMPKQRPQMLDSLFANMKEQRMRVLSMQNNAVQRNGGRNKRLPWRRERSRVRQRFYKSKTDGRRDRSGIRRLFYKPKTDGRRDRSRVRRRFYKPKTDARRDRS</sequence>
<gene>
    <name evidence="2" type="ORF">CR513_47266</name>
</gene>
<evidence type="ECO:0000256" key="1">
    <source>
        <dbReference type="SAM" id="MobiDB-lite"/>
    </source>
</evidence>
<feature type="compositionally biased region" description="Basic and acidic residues" evidence="1">
    <location>
        <begin position="141"/>
        <end position="150"/>
    </location>
</feature>
<keyword evidence="3" id="KW-1185">Reference proteome</keyword>
<dbReference type="OrthoDB" id="1749110at2759"/>
<evidence type="ECO:0000313" key="2">
    <source>
        <dbReference type="EMBL" id="RDX73168.1"/>
    </source>
</evidence>
<dbReference type="EMBL" id="QJKJ01010624">
    <property type="protein sequence ID" value="RDX73168.1"/>
    <property type="molecule type" value="Genomic_DNA"/>
</dbReference>